<name>A0A8C4IKN2_DICLA</name>
<keyword evidence="9" id="KW-1185">Reference proteome</keyword>
<feature type="signal peptide" evidence="6">
    <location>
        <begin position="1"/>
        <end position="24"/>
    </location>
</feature>
<evidence type="ECO:0000256" key="3">
    <source>
        <dbReference type="ARBA" id="ARBA00023319"/>
    </source>
</evidence>
<keyword evidence="5" id="KW-1133">Transmembrane helix</keyword>
<feature type="chain" id="PRO_5035836914" description="Ig-like domain-containing protein" evidence="6">
    <location>
        <begin position="25"/>
        <end position="1711"/>
    </location>
</feature>
<feature type="domain" description="Ig-like" evidence="7">
    <location>
        <begin position="69"/>
        <end position="128"/>
    </location>
</feature>
<accession>A0A8C4IKN2</accession>
<dbReference type="GO" id="GO:0004888">
    <property type="term" value="F:transmembrane signaling receptor activity"/>
    <property type="evidence" value="ECO:0007669"/>
    <property type="project" value="TreeGrafter"/>
</dbReference>
<feature type="domain" description="Ig-like" evidence="7">
    <location>
        <begin position="1336"/>
        <end position="1421"/>
    </location>
</feature>
<dbReference type="InterPro" id="IPR013151">
    <property type="entry name" value="Immunoglobulin_dom"/>
</dbReference>
<dbReference type="InterPro" id="IPR007110">
    <property type="entry name" value="Ig-like_dom"/>
</dbReference>
<evidence type="ECO:0000313" key="8">
    <source>
        <dbReference type="Ensembl" id="ENSDLAP00005058277.2"/>
    </source>
</evidence>
<feature type="domain" description="Ig-like" evidence="7">
    <location>
        <begin position="425"/>
        <end position="508"/>
    </location>
</feature>
<dbReference type="InterPro" id="IPR003598">
    <property type="entry name" value="Ig_sub2"/>
</dbReference>
<dbReference type="PANTHER" id="PTHR11481:SF64">
    <property type="entry name" value="FC RECEPTOR-LIKE PROTEIN 4"/>
    <property type="match status" value="1"/>
</dbReference>
<reference evidence="8" key="2">
    <citation type="submission" date="2025-09" db="UniProtKB">
        <authorList>
            <consortium name="Ensembl"/>
        </authorList>
    </citation>
    <scope>IDENTIFICATION</scope>
</reference>
<feature type="domain" description="Ig-like" evidence="7">
    <location>
        <begin position="1060"/>
        <end position="1128"/>
    </location>
</feature>
<dbReference type="SMART" id="SM00409">
    <property type="entry name" value="IG"/>
    <property type="match status" value="16"/>
</dbReference>
<dbReference type="InterPro" id="IPR013783">
    <property type="entry name" value="Ig-like_fold"/>
</dbReference>
<dbReference type="Ensembl" id="ENSDLAT00005061783.2">
    <property type="protein sequence ID" value="ENSDLAP00005058277.2"/>
    <property type="gene ID" value="ENSDLAG00005024644.2"/>
</dbReference>
<dbReference type="Pfam" id="PF13927">
    <property type="entry name" value="Ig_3"/>
    <property type="match status" value="7"/>
</dbReference>
<evidence type="ECO:0000256" key="4">
    <source>
        <dbReference type="SAM" id="MobiDB-lite"/>
    </source>
</evidence>
<evidence type="ECO:0000256" key="2">
    <source>
        <dbReference type="ARBA" id="ARBA00023157"/>
    </source>
</evidence>
<feature type="domain" description="Ig-like" evidence="7">
    <location>
        <begin position="788"/>
        <end position="872"/>
    </location>
</feature>
<evidence type="ECO:0000259" key="7">
    <source>
        <dbReference type="PROSITE" id="PS50835"/>
    </source>
</evidence>
<keyword evidence="2" id="KW-1015">Disulfide bond</keyword>
<dbReference type="InterPro" id="IPR036179">
    <property type="entry name" value="Ig-like_dom_sf"/>
</dbReference>
<feature type="domain" description="Ig-like" evidence="7">
    <location>
        <begin position="1154"/>
        <end position="1237"/>
    </location>
</feature>
<feature type="compositionally biased region" description="Polar residues" evidence="4">
    <location>
        <begin position="277"/>
        <end position="300"/>
    </location>
</feature>
<dbReference type="SUPFAM" id="SSF48726">
    <property type="entry name" value="Immunoglobulin"/>
    <property type="match status" value="16"/>
</dbReference>
<proteinExistence type="predicted"/>
<dbReference type="Pfam" id="PF00047">
    <property type="entry name" value="ig"/>
    <property type="match status" value="1"/>
</dbReference>
<dbReference type="PANTHER" id="PTHR11481">
    <property type="entry name" value="IMMUNOGLOBULIN FC RECEPTOR"/>
    <property type="match status" value="1"/>
</dbReference>
<evidence type="ECO:0000256" key="6">
    <source>
        <dbReference type="SAM" id="SignalP"/>
    </source>
</evidence>
<feature type="domain" description="Ig-like" evidence="7">
    <location>
        <begin position="1243"/>
        <end position="1310"/>
    </location>
</feature>
<organism evidence="8 9">
    <name type="scientific">Dicentrarchus labrax</name>
    <name type="common">European seabass</name>
    <name type="synonym">Morone labrax</name>
    <dbReference type="NCBI Taxonomy" id="13489"/>
    <lineage>
        <taxon>Eukaryota</taxon>
        <taxon>Metazoa</taxon>
        <taxon>Chordata</taxon>
        <taxon>Craniata</taxon>
        <taxon>Vertebrata</taxon>
        <taxon>Euteleostomi</taxon>
        <taxon>Actinopterygii</taxon>
        <taxon>Neopterygii</taxon>
        <taxon>Teleostei</taxon>
        <taxon>Neoteleostei</taxon>
        <taxon>Acanthomorphata</taxon>
        <taxon>Eupercaria</taxon>
        <taxon>Moronidae</taxon>
        <taxon>Dicentrarchus</taxon>
    </lineage>
</organism>
<keyword evidence="1 6" id="KW-0732">Signal</keyword>
<protein>
    <recommendedName>
        <fullName evidence="7">Ig-like domain-containing protein</fullName>
    </recommendedName>
</protein>
<dbReference type="GeneTree" id="ENSGT00940000162700"/>
<keyword evidence="3" id="KW-0393">Immunoglobulin domain</keyword>
<feature type="transmembrane region" description="Helical" evidence="5">
    <location>
        <begin position="1674"/>
        <end position="1697"/>
    </location>
</feature>
<feature type="domain" description="Ig-like" evidence="7">
    <location>
        <begin position="607"/>
        <end position="689"/>
    </location>
</feature>
<keyword evidence="5" id="KW-0812">Transmembrane</keyword>
<dbReference type="GO" id="GO:0006955">
    <property type="term" value="P:immune response"/>
    <property type="evidence" value="ECO:0007669"/>
    <property type="project" value="TreeGrafter"/>
</dbReference>
<dbReference type="SMART" id="SM00408">
    <property type="entry name" value="IGc2"/>
    <property type="match status" value="15"/>
</dbReference>
<dbReference type="PROSITE" id="PS50835">
    <property type="entry name" value="IG_LIKE"/>
    <property type="match status" value="13"/>
</dbReference>
<feature type="domain" description="Ig-like" evidence="7">
    <location>
        <begin position="970"/>
        <end position="1054"/>
    </location>
</feature>
<feature type="domain" description="Ig-like" evidence="7">
    <location>
        <begin position="1585"/>
        <end position="1667"/>
    </location>
</feature>
<evidence type="ECO:0000256" key="5">
    <source>
        <dbReference type="SAM" id="Phobius"/>
    </source>
</evidence>
<sequence>MGHTLLCVLGLLLLNTFLCRHAEGQNNEDEITVHMGDVQTGQNNVSSDVGDGKKGGDAILEIPDFTLFEGDSVTLRCRHQGTPRNELKATFFKDGSSLQMATNHQSVGTEAMTIYPVSVSDGGAYKCQFDDGAESEPRQLKVEADKRQVTLTADKTIIPPGGSVTLTCSVENPAGFKYEWFRQTSDTDTDTKTRLQSVNFDDSHTVIRHGGRYTCRGWRREPEVLTPESDAVTIQETVPNRAILTLEPNWPQIFSGETITLRCEIQGGGDTQWTYEWEPTSSNTQSPTHSESRIISATESHSGDYRCKGRKDSYSSTEWSDYIKLTTSPQRPKAQLRADDTDIPVGGSVTLTCSVNPSSSGWKYFLYRVETTPEPLTTPDGVFLSTGQIRVSQGGLYWCRGGRGDTLYYTEYSDPIRIIKIFAKPVVTLQPNWSEIYDGEKITLRCEIMNRGNTQWTYEWIIPKSNTPLTNNEYSISRAQLSDSGDYSCKGRRDSYSSTDWSDAIRLTVSSQRPKAQLRADGTDIPVGGSVTLTCSVNPSSSGWKYFLYRVETTPEPLTTPDVVFLSTGQIRVSQGGLYWCRGGRGDTVYYTEYSDSISIYRIIEKPVVTLQPNWPEIYYGEKITLRCEIKDRGNTQWTYEWKTPKSNTRQTNNEYSISRAQLSDSGDYRCKGRDSYSSTDWSDYIRLTVSSQTPKAQLRADGTDIPVGGSVTLTCSVNPSSSGWKYFWYKGKKTSEPLTTPDGVFLSTGQIRVSQGGLYWCRGGRGVPVYYTEYSDPISISKIFAKKSVVTLQPNWSEIYDGEKITLRCEIMNSRNTQWTFEWKIPKSNTHLTNNEYSINSAERSHSGDYSCKGRRDSYYSTDWSDAITLTVSSQTPKAQLRADDTDIPVGGSVILTCSVNPSSGWKYFLYRGETTPEPLTTPDGIFLSNGQIRVSQGGLYRCRGGRGDSVYYTEYSDPISVNKILAKKSVVTLQPNWSEIYDGEKITLRCEIMNSGNTQWTFEWKIPKSNTHLTNNEYSINSAEWSHSGDYRCKGRRDSYYSTDWSDAITLTVTSRRPKAQLRADGTDIPVGGSVTLTCSVNLSSSGWKYFWYRGEKYSRPIATQNVSPLSTGQIRVSQGGLYWCRGGRGDPVYPTDYSDSISINNDVANKAVVTLQPNWSEIYSGEKITLRCEIKDGGDTEWTYEWKTTSSRKPSNQDEHTIWFATVSHSGEYSCKGRRDSYSSTDWSDAITLTVSSQTPKAELRADDTDIPVGGSVTLTCSVNPSSSGWKYFWYREKTSEPLTTPDVVFLSTGQISVSQGGLYWCRGGRGDPVYYTEYSDPISIYKTLANKAVVTLQPNWSEIYSGEKITLRCEIKDGGDTEWTYEWKTTSSRKPSNQNEHRIWFATVSHSGEYSCKGRMKHDQQSSTEWSDPIKLTVLDRWRFFWYKAVPDLSSNYYSSELLPGSSNGTEQDSYIVHGQTHTAGYKCRVGRGDPVYYTQDSKPKFVWSGDLHPSASLTVSPDRVQHFTSDSVSVNCEGNSTEWRVRTFKENSYWSYCSSWGTMNGSTCNIDSYWQSDAVYWCESGSGEFSNAVNITIQKTDIILVSPVHPVNEGDSVSLSCRLRKQTFESNVFFYLNEKLIQNDTRRELNISAVSKSDEGFYKCQYSQRMSAQSWMSVNAVSRPESSPFPLPLIVGLVCGIILIIILLLLLYRYRPSKGKNFFFFF</sequence>
<feature type="domain" description="Ig-like" evidence="7">
    <location>
        <begin position="695"/>
        <end position="763"/>
    </location>
</feature>
<dbReference type="GO" id="GO:0009897">
    <property type="term" value="C:external side of plasma membrane"/>
    <property type="evidence" value="ECO:0007669"/>
    <property type="project" value="TreeGrafter"/>
</dbReference>
<dbReference type="Pfam" id="PF13895">
    <property type="entry name" value="Ig_2"/>
    <property type="match status" value="1"/>
</dbReference>
<feature type="region of interest" description="Disordered" evidence="4">
    <location>
        <begin position="277"/>
        <end position="309"/>
    </location>
</feature>
<reference evidence="8" key="1">
    <citation type="submission" date="2025-08" db="UniProtKB">
        <authorList>
            <consortium name="Ensembl"/>
        </authorList>
    </citation>
    <scope>IDENTIFICATION</scope>
</reference>
<dbReference type="Gene3D" id="2.60.40.10">
    <property type="entry name" value="Immunoglobulins"/>
    <property type="match status" value="17"/>
</dbReference>
<feature type="domain" description="Ig-like" evidence="7">
    <location>
        <begin position="239"/>
        <end position="326"/>
    </location>
</feature>
<dbReference type="InterPro" id="IPR050488">
    <property type="entry name" value="Ig_Fc_receptor"/>
</dbReference>
<dbReference type="Proteomes" id="UP000694389">
    <property type="component" value="Unassembled WGS sequence"/>
</dbReference>
<evidence type="ECO:0000313" key="9">
    <source>
        <dbReference type="Proteomes" id="UP000694389"/>
    </source>
</evidence>
<evidence type="ECO:0000256" key="1">
    <source>
        <dbReference type="ARBA" id="ARBA00022729"/>
    </source>
</evidence>
<dbReference type="GO" id="GO:0007166">
    <property type="term" value="P:cell surface receptor signaling pathway"/>
    <property type="evidence" value="ECO:0007669"/>
    <property type="project" value="TreeGrafter"/>
</dbReference>
<dbReference type="InterPro" id="IPR003599">
    <property type="entry name" value="Ig_sub"/>
</dbReference>
<feature type="domain" description="Ig-like" evidence="7">
    <location>
        <begin position="137"/>
        <end position="216"/>
    </location>
</feature>
<keyword evidence="5" id="KW-0472">Membrane</keyword>